<proteinExistence type="predicted"/>
<evidence type="ECO:0000313" key="1">
    <source>
        <dbReference type="EMBL" id="GAJ19992.1"/>
    </source>
</evidence>
<dbReference type="EMBL" id="BARW01039380">
    <property type="protein sequence ID" value="GAJ19992.1"/>
    <property type="molecule type" value="Genomic_DNA"/>
</dbReference>
<feature type="non-terminal residue" evidence="1">
    <location>
        <position position="45"/>
    </location>
</feature>
<dbReference type="AlphaFoldDB" id="X1VL49"/>
<reference evidence="1" key="1">
    <citation type="journal article" date="2014" name="Front. Microbiol.">
        <title>High frequency of phylogenetically diverse reductive dehalogenase-homologous genes in deep subseafloor sedimentary metagenomes.</title>
        <authorList>
            <person name="Kawai M."/>
            <person name="Futagami T."/>
            <person name="Toyoda A."/>
            <person name="Takaki Y."/>
            <person name="Nishi S."/>
            <person name="Hori S."/>
            <person name="Arai W."/>
            <person name="Tsubouchi T."/>
            <person name="Morono Y."/>
            <person name="Uchiyama I."/>
            <person name="Ito T."/>
            <person name="Fujiyama A."/>
            <person name="Inagaki F."/>
            <person name="Takami H."/>
        </authorList>
    </citation>
    <scope>NUCLEOTIDE SEQUENCE</scope>
    <source>
        <strain evidence="1">Expedition CK06-06</strain>
    </source>
</reference>
<protein>
    <submittedName>
        <fullName evidence="1">Uncharacterized protein</fullName>
    </submittedName>
</protein>
<accession>X1VL49</accession>
<comment type="caution">
    <text evidence="1">The sequence shown here is derived from an EMBL/GenBank/DDBJ whole genome shotgun (WGS) entry which is preliminary data.</text>
</comment>
<name>X1VL49_9ZZZZ</name>
<organism evidence="1">
    <name type="scientific">marine sediment metagenome</name>
    <dbReference type="NCBI Taxonomy" id="412755"/>
    <lineage>
        <taxon>unclassified sequences</taxon>
        <taxon>metagenomes</taxon>
        <taxon>ecological metagenomes</taxon>
    </lineage>
</organism>
<sequence length="45" mass="5087">MKQDINQVSAVQRYPIGFRYPITDPLDLRAFRYAEAGADLVSGWG</sequence>
<gene>
    <name evidence="1" type="ORF">S12H4_60013</name>
</gene>